<accession>A0A212LQN6</accession>
<evidence type="ECO:0000313" key="1">
    <source>
        <dbReference type="EMBL" id="SCM79760.1"/>
    </source>
</evidence>
<dbReference type="AlphaFoldDB" id="A0A212LQN6"/>
<reference evidence="1" key="1">
    <citation type="submission" date="2016-08" db="EMBL/GenBank/DDBJ databases">
        <authorList>
            <person name="Seilhamer J.J."/>
        </authorList>
    </citation>
    <scope>NUCLEOTIDE SEQUENCE</scope>
    <source>
        <strain evidence="1">86</strain>
    </source>
</reference>
<organism evidence="1">
    <name type="scientific">uncultured Pleomorphomonas sp</name>
    <dbReference type="NCBI Taxonomy" id="442121"/>
    <lineage>
        <taxon>Bacteria</taxon>
        <taxon>Pseudomonadati</taxon>
        <taxon>Pseudomonadota</taxon>
        <taxon>Alphaproteobacteria</taxon>
        <taxon>Hyphomicrobiales</taxon>
        <taxon>Pleomorphomonadaceae</taxon>
        <taxon>Pleomorphomonas</taxon>
        <taxon>environmental samples</taxon>
    </lineage>
</organism>
<sequence length="90" mass="10029">MVESRYGPAGGIDPLSYILAGRKGLIFSLPLLPYPNLRSAFYFRSGCPAFCKARVQARSSRLFFRNIIILSARLSKPETDICILTLSSEE</sequence>
<protein>
    <submittedName>
        <fullName evidence="1">Uncharacterized protein</fullName>
    </submittedName>
</protein>
<dbReference type="EMBL" id="FMJD01000013">
    <property type="protein sequence ID" value="SCM79760.1"/>
    <property type="molecule type" value="Genomic_DNA"/>
</dbReference>
<gene>
    <name evidence="1" type="ORF">KL86PLE_90625</name>
</gene>
<name>A0A212LQN6_9HYPH</name>
<proteinExistence type="predicted"/>